<comment type="caution">
    <text evidence="2">The sequence shown here is derived from an EMBL/GenBank/DDBJ whole genome shotgun (WGS) entry which is preliminary data.</text>
</comment>
<name>A0AAD1Y094_EUPCR</name>
<keyword evidence="1" id="KW-0732">Signal</keyword>
<evidence type="ECO:0000256" key="1">
    <source>
        <dbReference type="SAM" id="SignalP"/>
    </source>
</evidence>
<dbReference type="EMBL" id="CAMPGE010024218">
    <property type="protein sequence ID" value="CAI2382074.1"/>
    <property type="molecule type" value="Genomic_DNA"/>
</dbReference>
<evidence type="ECO:0000313" key="3">
    <source>
        <dbReference type="Proteomes" id="UP001295684"/>
    </source>
</evidence>
<dbReference type="Proteomes" id="UP001295684">
    <property type="component" value="Unassembled WGS sequence"/>
</dbReference>
<dbReference type="AlphaFoldDB" id="A0AAD1Y094"/>
<protein>
    <submittedName>
        <fullName evidence="2">Uncharacterized protein</fullName>
    </submittedName>
</protein>
<accession>A0AAD1Y094</accession>
<gene>
    <name evidence="2" type="ORF">ECRASSUSDP1_LOCUS23541</name>
</gene>
<sequence>MKVIALLFILAVSTVLATRAAQKVERGSQLITLFEERPGTYLTMFYDHNSDKGRISKARNDARDQILARHPYITYNEVDVDDSEFQDVVKLIDLDKVECEHRPSFLVLTQGLGYIAHGEDAITDIVKSLSSKDWYLAHRHQRTAAEVEAEKAAANGT</sequence>
<organism evidence="2 3">
    <name type="scientific">Euplotes crassus</name>
    <dbReference type="NCBI Taxonomy" id="5936"/>
    <lineage>
        <taxon>Eukaryota</taxon>
        <taxon>Sar</taxon>
        <taxon>Alveolata</taxon>
        <taxon>Ciliophora</taxon>
        <taxon>Intramacronucleata</taxon>
        <taxon>Spirotrichea</taxon>
        <taxon>Hypotrichia</taxon>
        <taxon>Euplotida</taxon>
        <taxon>Euplotidae</taxon>
        <taxon>Moneuplotes</taxon>
    </lineage>
</organism>
<evidence type="ECO:0000313" key="2">
    <source>
        <dbReference type="EMBL" id="CAI2382074.1"/>
    </source>
</evidence>
<proteinExistence type="predicted"/>
<keyword evidence="3" id="KW-1185">Reference proteome</keyword>
<feature type="chain" id="PRO_5042295710" evidence="1">
    <location>
        <begin position="18"/>
        <end position="157"/>
    </location>
</feature>
<feature type="signal peptide" evidence="1">
    <location>
        <begin position="1"/>
        <end position="17"/>
    </location>
</feature>
<reference evidence="2" key="1">
    <citation type="submission" date="2023-07" db="EMBL/GenBank/DDBJ databases">
        <authorList>
            <consortium name="AG Swart"/>
            <person name="Singh M."/>
            <person name="Singh A."/>
            <person name="Seah K."/>
            <person name="Emmerich C."/>
        </authorList>
    </citation>
    <scope>NUCLEOTIDE SEQUENCE</scope>
    <source>
        <strain evidence="2">DP1</strain>
    </source>
</reference>